<keyword evidence="2" id="KW-1185">Reference proteome</keyword>
<organism evidence="1 2">
    <name type="scientific">Streptomyces ficellus</name>
    <dbReference type="NCBI Taxonomy" id="1977088"/>
    <lineage>
        <taxon>Bacteria</taxon>
        <taxon>Bacillati</taxon>
        <taxon>Actinomycetota</taxon>
        <taxon>Actinomycetes</taxon>
        <taxon>Kitasatosporales</taxon>
        <taxon>Streptomycetaceae</taxon>
        <taxon>Streptomyces</taxon>
    </lineage>
</organism>
<gene>
    <name evidence="1" type="ORF">EIZ62_15495</name>
</gene>
<dbReference type="OrthoDB" id="796761at2"/>
<dbReference type="NCBIfam" id="TIGR04267">
    <property type="entry name" value="mod_HExxH"/>
    <property type="match status" value="1"/>
</dbReference>
<proteinExistence type="predicted"/>
<dbReference type="KEGG" id="sfic:EIZ62_15495"/>
<name>A0A6I6F8X4_9ACTN</name>
<evidence type="ECO:0000313" key="2">
    <source>
        <dbReference type="Proteomes" id="UP000422572"/>
    </source>
</evidence>
<dbReference type="AlphaFoldDB" id="A0A6I6F8X4"/>
<dbReference type="RefSeq" id="WP_156693236.1">
    <property type="nucleotide sequence ID" value="NZ_CP034279.1"/>
</dbReference>
<evidence type="ECO:0000313" key="1">
    <source>
        <dbReference type="EMBL" id="QGV79491.1"/>
    </source>
</evidence>
<reference evidence="1 2" key="1">
    <citation type="submission" date="2018-12" db="EMBL/GenBank/DDBJ databases">
        <title>Complete genome sequence of Streptomyces ficellus NRRL8067, the producer of ficellomycin, feldamycin and nojirimycin.</title>
        <authorList>
            <person name="Zhang H."/>
            <person name="Yue R."/>
            <person name="Liu Y."/>
            <person name="Li M."/>
            <person name="Mu H."/>
            <person name="Zhang J."/>
        </authorList>
    </citation>
    <scope>NUCLEOTIDE SEQUENCE [LARGE SCALE GENOMIC DNA]</scope>
    <source>
        <strain evidence="1 2">NRRL 8067</strain>
    </source>
</reference>
<dbReference type="EMBL" id="CP034279">
    <property type="protein sequence ID" value="QGV79491.1"/>
    <property type="molecule type" value="Genomic_DNA"/>
</dbReference>
<dbReference type="Proteomes" id="UP000422572">
    <property type="component" value="Chromosome"/>
</dbReference>
<accession>A0A6I6F8X4</accession>
<protein>
    <recommendedName>
        <fullName evidence="3">HEXXH motif domain-containing protein</fullName>
    </recommendedName>
</protein>
<evidence type="ECO:0008006" key="3">
    <source>
        <dbReference type="Google" id="ProtNLM"/>
    </source>
</evidence>
<sequence length="618" mass="66525">MRPDPPQAAESRHSLRPHQFRELAAGEGGPETLTVLARAEYSHRLLLCDLLMDTLAPLPGVTGPLPAAERAWDLLAAAQRHRPEAVEDLLLLPETGLWLNRLLARLRTPARAETPLWADAGHLHALAAAAAVRSGLTFSFPVPAHHGAVRLPALGLARLPVARRDGAAWDTAVVRASGGRVSVVGRCGRTALPVRPDRPAPGWAPVRRVALTPGGPHRIVVDDVGAHRIAPLPYGAARRLAPPAYEDWSRLLREAYALLVDVDPPTADAARVLLRSLQPLPPHEPFRVRSVTSGHGVGGMASSLPDSAAQCAATLVHELQHSKLSALLHLRPLYEPGRTRALYYAPWRDDPRPLGGMLQGAYAFTAVARFWQAYAARYPRAADTAVARFDGALWATQLAYAVPGPAADPALDATGRSALQDLLGAVRRLGAGTGDRPEERLAHRMARDHRATWRLAHVRPHPRDVAALAAAWSAGRTRPPVLPARRWPPRDAGHRHLDARAMLVRIGLARPAALDELRDRPGDTVPGVTGASRGDLLWACGDPDGARRLHLRDLRYPARRPGAWTGLALALADTGEAPEAVAALTAVPELVAAVHRAVTEHEGRPPDPVDLARWLGRA</sequence>
<dbReference type="InterPro" id="IPR026337">
    <property type="entry name" value="AKG_HExxH"/>
</dbReference>